<reference evidence="6" key="1">
    <citation type="submission" date="2021-12" db="EMBL/GenBank/DDBJ databases">
        <authorList>
            <person name="King R."/>
        </authorList>
    </citation>
    <scope>NUCLEOTIDE SEQUENCE</scope>
</reference>
<dbReference type="CDD" id="cd09631">
    <property type="entry name" value="DOMON_DOH"/>
    <property type="match status" value="1"/>
</dbReference>
<evidence type="ECO:0008006" key="8">
    <source>
        <dbReference type="Google" id="ProtNLM"/>
    </source>
</evidence>
<dbReference type="EMBL" id="OU963862">
    <property type="protein sequence ID" value="CAH0380672.1"/>
    <property type="molecule type" value="Genomic_DNA"/>
</dbReference>
<evidence type="ECO:0000259" key="4">
    <source>
        <dbReference type="PROSITE" id="PS50836"/>
    </source>
</evidence>
<gene>
    <name evidence="6" type="ORF">BEMITA_LOCUS397</name>
</gene>
<accession>A0A9N9ZZ50</accession>
<evidence type="ECO:0000256" key="1">
    <source>
        <dbReference type="ARBA" id="ARBA00022737"/>
    </source>
</evidence>
<feature type="domain" description="DM13" evidence="5">
    <location>
        <begin position="143"/>
        <end position="250"/>
    </location>
</feature>
<sequence length="676" mass="75504">MKISVPYVLIIALLIKCCCCESEQYRGNSIGKLNSYHHQVSGDVFAINETSLLIANFNYDGNGVDTFFWAGTNNRPGPVGFIVPNEYGKTDVLGRYFNKDITISLSDGKKLTDIKWFAIYDLTKQSTFGDVYIPDEFLPPKPQEITQLSSRSHGVSSGPLQLIDAKTIRIPKFTYNGAGTDTYFWVGVGPLPSTKGHKVPDEYGYLDPLRVYVEETINVELPGQLTIFDIDWFSIFNVATGENYGSATIPDNPNVPPSLTKTYAYKSSLPNCIQLHRDFQASWEIFGPQITIQLAGQIGEDDYLAFGMSGASNKARMVGADVTIAYIDGARGAATDYNITAEAACVKVLGQYRGVCRDELVGGQDNNQLHTVERIDGVTIITYRRTLISSDPGDKEYKTNGTSHMIWAIGRLDKKKEPFFHDVYPRGSTAIELVPKEPFYNCVQFSYSNKDKREPWETTRIIDRTLRTYTATLGPAGGKRGYRGITGNPSSGLAWYINGDLIPELWMQRGLTYAFIVHGGNDPHSPEFYNPLIITDEPHGGFDRLKEEEQKNVRVLAGIQFTLRGQPRPTAAGALCLKRHKGIDRRLDDNFPTFKKFNRSLLLDCDKGDPALLEVTPNSSWPDVVYYNSYTHSNMGWKIHIVDSFNLLHSSAIHSSAALVAPICILFVIYHHFILL</sequence>
<evidence type="ECO:0000256" key="3">
    <source>
        <dbReference type="SAM" id="SignalP"/>
    </source>
</evidence>
<proteinExistence type="predicted"/>
<dbReference type="InterPro" id="IPR052126">
    <property type="entry name" value="Spindle_Org/Thrombomodulin"/>
</dbReference>
<dbReference type="SMART" id="SM00686">
    <property type="entry name" value="DM13"/>
    <property type="match status" value="2"/>
</dbReference>
<feature type="domain" description="DM13" evidence="5">
    <location>
        <begin position="27"/>
        <end position="134"/>
    </location>
</feature>
<feature type="domain" description="DOMON" evidence="4">
    <location>
        <begin position="277"/>
        <end position="410"/>
    </location>
</feature>
<feature type="transmembrane region" description="Helical" evidence="2">
    <location>
        <begin position="652"/>
        <end position="675"/>
    </location>
</feature>
<evidence type="ECO:0000313" key="7">
    <source>
        <dbReference type="Proteomes" id="UP001152759"/>
    </source>
</evidence>
<keyword evidence="3" id="KW-0732">Signal</keyword>
<evidence type="ECO:0000313" key="6">
    <source>
        <dbReference type="EMBL" id="CAH0380672.1"/>
    </source>
</evidence>
<dbReference type="InterPro" id="IPR005018">
    <property type="entry name" value="DOMON_domain"/>
</dbReference>
<dbReference type="PANTHER" id="PTHR24036">
    <property type="entry name" value="SKELETOR-RELATED"/>
    <property type="match status" value="1"/>
</dbReference>
<keyword evidence="2" id="KW-1133">Transmembrane helix</keyword>
<feature type="signal peptide" evidence="3">
    <location>
        <begin position="1"/>
        <end position="20"/>
    </location>
</feature>
<evidence type="ECO:0000259" key="5">
    <source>
        <dbReference type="PROSITE" id="PS51549"/>
    </source>
</evidence>
<evidence type="ECO:0000256" key="2">
    <source>
        <dbReference type="SAM" id="Phobius"/>
    </source>
</evidence>
<dbReference type="AlphaFoldDB" id="A0A9N9ZZ50"/>
<dbReference type="SMART" id="SM00664">
    <property type="entry name" value="DoH"/>
    <property type="match status" value="1"/>
</dbReference>
<keyword evidence="2" id="KW-0812">Transmembrane</keyword>
<dbReference type="KEGG" id="btab:109040229"/>
<keyword evidence="2" id="KW-0472">Membrane</keyword>
<feature type="chain" id="PRO_5040117854" description="Protein Skeletor" evidence="3">
    <location>
        <begin position="21"/>
        <end position="676"/>
    </location>
</feature>
<dbReference type="PANTHER" id="PTHR24036:SF16">
    <property type="entry name" value="KNICKKOPF"/>
    <property type="match status" value="1"/>
</dbReference>
<protein>
    <recommendedName>
        <fullName evidence="8">Protein Skeletor</fullName>
    </recommendedName>
</protein>
<dbReference type="Pfam" id="PF03351">
    <property type="entry name" value="DOMON"/>
    <property type="match status" value="1"/>
</dbReference>
<dbReference type="PROSITE" id="PS50836">
    <property type="entry name" value="DOMON"/>
    <property type="match status" value="1"/>
</dbReference>
<organism evidence="6 7">
    <name type="scientific">Bemisia tabaci</name>
    <name type="common">Sweetpotato whitefly</name>
    <name type="synonym">Aleurodes tabaci</name>
    <dbReference type="NCBI Taxonomy" id="7038"/>
    <lineage>
        <taxon>Eukaryota</taxon>
        <taxon>Metazoa</taxon>
        <taxon>Ecdysozoa</taxon>
        <taxon>Arthropoda</taxon>
        <taxon>Hexapoda</taxon>
        <taxon>Insecta</taxon>
        <taxon>Pterygota</taxon>
        <taxon>Neoptera</taxon>
        <taxon>Paraneoptera</taxon>
        <taxon>Hemiptera</taxon>
        <taxon>Sternorrhyncha</taxon>
        <taxon>Aleyrodoidea</taxon>
        <taxon>Aleyrodidae</taxon>
        <taxon>Aleyrodinae</taxon>
        <taxon>Bemisia</taxon>
    </lineage>
</organism>
<dbReference type="Pfam" id="PF10517">
    <property type="entry name" value="DM13"/>
    <property type="match status" value="2"/>
</dbReference>
<dbReference type="InterPro" id="IPR045266">
    <property type="entry name" value="DOH_DOMON"/>
</dbReference>
<dbReference type="InterPro" id="IPR019545">
    <property type="entry name" value="DM13_domain"/>
</dbReference>
<dbReference type="Proteomes" id="UP001152759">
    <property type="component" value="Chromosome 1"/>
</dbReference>
<dbReference type="PROSITE" id="PS51549">
    <property type="entry name" value="DM13"/>
    <property type="match status" value="2"/>
</dbReference>
<name>A0A9N9ZZ50_BEMTA</name>
<keyword evidence="1" id="KW-0677">Repeat</keyword>
<keyword evidence="7" id="KW-1185">Reference proteome</keyword>